<feature type="region of interest" description="Disordered" evidence="1">
    <location>
        <begin position="299"/>
        <end position="319"/>
    </location>
</feature>
<sequence length="353" mass="38428">TTPQPNLQREELSTSAGAETGATNPQPNLQREELSPSAGAETGATNPQPNLQREELSTSAGAETGATNPQPNLQREELSTSAGAETGETRTQPNLQREELSPSAGAETGETRTQPNLQREELSTSDNTPPSAGAETGATRTQPNLQREELSTSAGAETGATRTQPNLQREVLSTSVETLSSNLEGLSSVQPRVARKLPERGDMSQDISPERSNSFVSAMGNTGRQNEAMNVKKSMLFPPGISMGAKGDVSSSDFTNQPKDLKALIQQSLKAKSELKEKLDRRKAVQVKPIAPNEIGLYNTLQGVKQEEKEEEKEEDKTDNVELLAREIYQLVRQRFQIEQERYGPSYSGRLPW</sequence>
<feature type="non-terminal residue" evidence="2">
    <location>
        <position position="1"/>
    </location>
</feature>
<feature type="compositionally biased region" description="Polar residues" evidence="1">
    <location>
        <begin position="205"/>
        <end position="227"/>
    </location>
</feature>
<dbReference type="InterPro" id="IPR053127">
    <property type="entry name" value="Chromatin_remod_comp_subunit"/>
</dbReference>
<evidence type="ECO:0000256" key="1">
    <source>
        <dbReference type="SAM" id="MobiDB-lite"/>
    </source>
</evidence>
<dbReference type="PANTHER" id="PTHR37929:SF1">
    <property type="entry name" value="SWI_SNF GLOBAL TRANSCRIPTION ACTIVATOR COMPLEX SUBUNIT SNF59"/>
    <property type="match status" value="1"/>
</dbReference>
<dbReference type="EMBL" id="JAQOSQ010000023">
    <property type="protein sequence ID" value="MDJ1184942.1"/>
    <property type="molecule type" value="Genomic_DNA"/>
</dbReference>
<protein>
    <submittedName>
        <fullName evidence="2">Uncharacterized protein</fullName>
    </submittedName>
</protein>
<dbReference type="Proteomes" id="UP001232992">
    <property type="component" value="Unassembled WGS sequence"/>
</dbReference>
<reference evidence="2 3" key="1">
    <citation type="submission" date="2023-01" db="EMBL/GenBank/DDBJ databases">
        <title>Novel diversity within Roseofilum (Cyanobacteria; Desertifilaceae) from marine benthic mats with descriptions of four novel species.</title>
        <authorList>
            <person name="Wang Y."/>
            <person name="Berthold D.E."/>
            <person name="Hu J."/>
            <person name="Lefler F.W."/>
            <person name="Laughinghouse H.D. IV."/>
        </authorList>
    </citation>
    <scope>NUCLEOTIDE SEQUENCE [LARGE SCALE GENOMIC DNA]</scope>
    <source>
        <strain evidence="2 3">BLCC-M143</strain>
    </source>
</reference>
<name>A0ABT7C1J1_9CYAN</name>
<accession>A0ABT7C1J1</accession>
<keyword evidence="3" id="KW-1185">Reference proteome</keyword>
<feature type="compositionally biased region" description="Polar residues" evidence="1">
    <location>
        <begin position="1"/>
        <end position="29"/>
    </location>
</feature>
<proteinExistence type="predicted"/>
<feature type="compositionally biased region" description="Polar residues" evidence="1">
    <location>
        <begin position="43"/>
        <end position="95"/>
    </location>
</feature>
<gene>
    <name evidence="2" type="ORF">PMH09_17275</name>
</gene>
<evidence type="ECO:0000313" key="3">
    <source>
        <dbReference type="Proteomes" id="UP001232992"/>
    </source>
</evidence>
<evidence type="ECO:0000313" key="2">
    <source>
        <dbReference type="EMBL" id="MDJ1184942.1"/>
    </source>
</evidence>
<feature type="region of interest" description="Disordered" evidence="1">
    <location>
        <begin position="1"/>
        <end position="227"/>
    </location>
</feature>
<organism evidence="2 3">
    <name type="scientific">Roseofilum casamattae BLCC-M143</name>
    <dbReference type="NCBI Taxonomy" id="3022442"/>
    <lineage>
        <taxon>Bacteria</taxon>
        <taxon>Bacillati</taxon>
        <taxon>Cyanobacteriota</taxon>
        <taxon>Cyanophyceae</taxon>
        <taxon>Desertifilales</taxon>
        <taxon>Desertifilaceae</taxon>
        <taxon>Roseofilum</taxon>
        <taxon>Roseofilum casamattae</taxon>
    </lineage>
</organism>
<dbReference type="PANTHER" id="PTHR37929">
    <property type="entry name" value="GRIP AND COILED-COIL DOMAIN-CONTAINING PROTEIN PFC0235W"/>
    <property type="match status" value="1"/>
</dbReference>
<feature type="compositionally biased region" description="Polar residues" evidence="1">
    <location>
        <begin position="138"/>
        <end position="190"/>
    </location>
</feature>
<comment type="caution">
    <text evidence="2">The sequence shown here is derived from an EMBL/GenBank/DDBJ whole genome shotgun (WGS) entry which is preliminary data.</text>
</comment>
<dbReference type="RefSeq" id="WP_283759597.1">
    <property type="nucleotide sequence ID" value="NZ_JAQOSQ010000023.1"/>
</dbReference>